<accession>A0A6G2B7Q5</accession>
<name>A0A6G2B7Q5_9ACTN</name>
<comment type="similarity">
    <text evidence="2">Belongs to the FKBP-type PPIase family.</text>
</comment>
<evidence type="ECO:0000256" key="6">
    <source>
        <dbReference type="PROSITE-ProRule" id="PRU00277"/>
    </source>
</evidence>
<dbReference type="AlphaFoldDB" id="A0A6G2B7Q5"/>
<evidence type="ECO:0000256" key="5">
    <source>
        <dbReference type="ARBA" id="ARBA00023235"/>
    </source>
</evidence>
<comment type="catalytic activity">
    <reaction evidence="1 6">
        <text>[protein]-peptidylproline (omega=180) = [protein]-peptidylproline (omega=0)</text>
        <dbReference type="Rhea" id="RHEA:16237"/>
        <dbReference type="Rhea" id="RHEA-COMP:10747"/>
        <dbReference type="Rhea" id="RHEA-COMP:10748"/>
        <dbReference type="ChEBI" id="CHEBI:83833"/>
        <dbReference type="ChEBI" id="CHEBI:83834"/>
        <dbReference type="EC" id="5.2.1.8"/>
    </reaction>
</comment>
<evidence type="ECO:0000256" key="3">
    <source>
        <dbReference type="ARBA" id="ARBA00013194"/>
    </source>
</evidence>
<evidence type="ECO:0000313" key="9">
    <source>
        <dbReference type="EMBL" id="MTE18297.1"/>
    </source>
</evidence>
<evidence type="ECO:0000256" key="7">
    <source>
        <dbReference type="SAM" id="MobiDB-lite"/>
    </source>
</evidence>
<evidence type="ECO:0000259" key="8">
    <source>
        <dbReference type="PROSITE" id="PS50059"/>
    </source>
</evidence>
<evidence type="ECO:0000256" key="4">
    <source>
        <dbReference type="ARBA" id="ARBA00023110"/>
    </source>
</evidence>
<evidence type="ECO:0000256" key="2">
    <source>
        <dbReference type="ARBA" id="ARBA00006577"/>
    </source>
</evidence>
<reference evidence="9 10" key="1">
    <citation type="submission" date="2019-11" db="EMBL/GenBank/DDBJ databases">
        <authorList>
            <person name="Yuan L."/>
        </authorList>
    </citation>
    <scope>NUCLEOTIDE SEQUENCE [LARGE SCALE GENOMIC DNA]</scope>
    <source>
        <strain evidence="9 10">TRM43335</strain>
    </source>
</reference>
<dbReference type="RefSeq" id="WP_155069982.1">
    <property type="nucleotide sequence ID" value="NZ_WIXO01000001.1"/>
</dbReference>
<keyword evidence="4 6" id="KW-0697">Rotamase</keyword>
<evidence type="ECO:0000256" key="1">
    <source>
        <dbReference type="ARBA" id="ARBA00000971"/>
    </source>
</evidence>
<keyword evidence="10" id="KW-1185">Reference proteome</keyword>
<comment type="caution">
    <text evidence="9">The sequence shown here is derived from an EMBL/GenBank/DDBJ whole genome shotgun (WGS) entry which is preliminary data.</text>
</comment>
<dbReference type="PANTHER" id="PTHR43811:SF19">
    <property type="entry name" value="39 KDA FK506-BINDING NUCLEAR PROTEIN"/>
    <property type="match status" value="1"/>
</dbReference>
<dbReference type="GO" id="GO:0003755">
    <property type="term" value="F:peptidyl-prolyl cis-trans isomerase activity"/>
    <property type="evidence" value="ECO:0007669"/>
    <property type="project" value="UniProtKB-KW"/>
</dbReference>
<dbReference type="InterPro" id="IPR046357">
    <property type="entry name" value="PPIase_dom_sf"/>
</dbReference>
<gene>
    <name evidence="9" type="ORF">F0L17_03965</name>
</gene>
<keyword evidence="5 6" id="KW-0413">Isomerase</keyword>
<proteinExistence type="inferred from homology"/>
<sequence length="343" mass="35604">MLQTPGGRPPHPRPLTTLGRRVAAALVVPALLFTAACGSEGDGSDGSDGSAASVKVAGKVGEEPKITVPEDAEAPDKAAVRTLAEGEGDEMAEGDYVRLDVYARMTGNDQELINTWNQQAGASAEGDAHTQLVVRLGEQQQTLPDSVMDALVGKRTGSRVLVEGTAKAIIGDRLNPQAGIQESDGMVWVVDPAAAAKADAKAEADGEQAEPEPGMPEVKAEKGKAATITVPKGEKAPGELKQQVLIEGDGPEVEAGDGLIVQYTGVKWEDGEKFDSSWDHGGATAFQIGTGSVVKGWDQGLVGKKVGDRVLLVIPPELAYGGNPQSELAKNTLVFSVDIVGKV</sequence>
<protein>
    <recommendedName>
        <fullName evidence="3 6">peptidylprolyl isomerase</fullName>
        <ecNumber evidence="3 6">5.2.1.8</ecNumber>
    </recommendedName>
</protein>
<dbReference type="PROSITE" id="PS50059">
    <property type="entry name" value="FKBP_PPIASE"/>
    <property type="match status" value="1"/>
</dbReference>
<feature type="domain" description="PPIase FKBP-type" evidence="8">
    <location>
        <begin position="256"/>
        <end position="343"/>
    </location>
</feature>
<dbReference type="InterPro" id="IPR001179">
    <property type="entry name" value="PPIase_FKBP_dom"/>
</dbReference>
<dbReference type="SUPFAM" id="SSF54534">
    <property type="entry name" value="FKBP-like"/>
    <property type="match status" value="1"/>
</dbReference>
<feature type="region of interest" description="Disordered" evidence="7">
    <location>
        <begin position="200"/>
        <end position="222"/>
    </location>
</feature>
<evidence type="ECO:0000313" key="10">
    <source>
        <dbReference type="Proteomes" id="UP000473014"/>
    </source>
</evidence>
<dbReference type="EC" id="5.2.1.8" evidence="3 6"/>
<dbReference type="EMBL" id="WIXO01000001">
    <property type="protein sequence ID" value="MTE18297.1"/>
    <property type="molecule type" value="Genomic_DNA"/>
</dbReference>
<dbReference type="OrthoDB" id="25996at2"/>
<dbReference type="PANTHER" id="PTHR43811">
    <property type="entry name" value="FKBP-TYPE PEPTIDYL-PROLYL CIS-TRANS ISOMERASE FKPA"/>
    <property type="match status" value="1"/>
</dbReference>
<dbReference type="Gene3D" id="3.10.50.40">
    <property type="match status" value="1"/>
</dbReference>
<dbReference type="Pfam" id="PF00254">
    <property type="entry name" value="FKBP_C"/>
    <property type="match status" value="1"/>
</dbReference>
<organism evidence="9 10">
    <name type="scientific">Streptomyces taklimakanensis</name>
    <dbReference type="NCBI Taxonomy" id="2569853"/>
    <lineage>
        <taxon>Bacteria</taxon>
        <taxon>Bacillati</taxon>
        <taxon>Actinomycetota</taxon>
        <taxon>Actinomycetes</taxon>
        <taxon>Kitasatosporales</taxon>
        <taxon>Streptomycetaceae</taxon>
        <taxon>Streptomyces</taxon>
    </lineage>
</organism>
<dbReference type="Proteomes" id="UP000473014">
    <property type="component" value="Unassembled WGS sequence"/>
</dbReference>